<sequence length="137" mass="15775">MTRNASVPIPKVPTVVMQSHAPCCVSEFKTLLWKMLDSVVVPEKDEEKVGMIKNDIEMLPSKNCTHVNPDVTVQDKTESKHPRDQDKTESKRPRDQDKSESKHPQDQDKTESKHPRDQNKTKSRHPQDQDKTESKHP</sequence>
<evidence type="ECO:0000313" key="2">
    <source>
        <dbReference type="EMBL" id="KAK7922591.1"/>
    </source>
</evidence>
<dbReference type="Proteomes" id="UP001460270">
    <property type="component" value="Unassembled WGS sequence"/>
</dbReference>
<keyword evidence="3" id="KW-1185">Reference proteome</keyword>
<feature type="compositionally biased region" description="Basic and acidic residues" evidence="1">
    <location>
        <begin position="73"/>
        <end position="137"/>
    </location>
</feature>
<dbReference type="AlphaFoldDB" id="A0AAW0PBY0"/>
<protein>
    <submittedName>
        <fullName evidence="2">Uncharacterized protein</fullName>
    </submittedName>
</protein>
<gene>
    <name evidence="2" type="ORF">WMY93_009493</name>
</gene>
<evidence type="ECO:0000313" key="3">
    <source>
        <dbReference type="Proteomes" id="UP001460270"/>
    </source>
</evidence>
<organism evidence="2 3">
    <name type="scientific">Mugilogobius chulae</name>
    <name type="common">yellowstripe goby</name>
    <dbReference type="NCBI Taxonomy" id="88201"/>
    <lineage>
        <taxon>Eukaryota</taxon>
        <taxon>Metazoa</taxon>
        <taxon>Chordata</taxon>
        <taxon>Craniata</taxon>
        <taxon>Vertebrata</taxon>
        <taxon>Euteleostomi</taxon>
        <taxon>Actinopterygii</taxon>
        <taxon>Neopterygii</taxon>
        <taxon>Teleostei</taxon>
        <taxon>Neoteleostei</taxon>
        <taxon>Acanthomorphata</taxon>
        <taxon>Gobiaria</taxon>
        <taxon>Gobiiformes</taxon>
        <taxon>Gobioidei</taxon>
        <taxon>Gobiidae</taxon>
        <taxon>Gobionellinae</taxon>
        <taxon>Mugilogobius</taxon>
    </lineage>
</organism>
<accession>A0AAW0PBY0</accession>
<comment type="caution">
    <text evidence="2">The sequence shown here is derived from an EMBL/GenBank/DDBJ whole genome shotgun (WGS) entry which is preliminary data.</text>
</comment>
<proteinExistence type="predicted"/>
<evidence type="ECO:0000256" key="1">
    <source>
        <dbReference type="SAM" id="MobiDB-lite"/>
    </source>
</evidence>
<reference evidence="3" key="1">
    <citation type="submission" date="2024-04" db="EMBL/GenBank/DDBJ databases">
        <title>Salinicola lusitanus LLJ914,a marine bacterium isolated from the Okinawa Trough.</title>
        <authorList>
            <person name="Li J."/>
        </authorList>
    </citation>
    <scope>NUCLEOTIDE SEQUENCE [LARGE SCALE GENOMIC DNA]</scope>
</reference>
<feature type="region of interest" description="Disordered" evidence="1">
    <location>
        <begin position="61"/>
        <end position="137"/>
    </location>
</feature>
<dbReference type="EMBL" id="JBBPFD010000006">
    <property type="protein sequence ID" value="KAK7922591.1"/>
    <property type="molecule type" value="Genomic_DNA"/>
</dbReference>
<name>A0AAW0PBY0_9GOBI</name>